<sequence length="109" mass="11940">MNKMVLIFLAGITLLFIGGLYAGFQVFEPWERLLAEPVPTLKVPGAADTEMTWKGYRKVKLAFGSFDLANGLTKNDLETMSQANGAVGFYFLLASLGLCIGLRALPPRR</sequence>
<comment type="caution">
    <text evidence="2">The sequence shown here is derived from an EMBL/GenBank/DDBJ whole genome shotgun (WGS) entry which is preliminary data.</text>
</comment>
<keyword evidence="1" id="KW-1133">Transmembrane helix</keyword>
<dbReference type="AlphaFoldDB" id="A0A7C5ELS7"/>
<feature type="transmembrane region" description="Helical" evidence="1">
    <location>
        <begin position="87"/>
        <end position="105"/>
    </location>
</feature>
<keyword evidence="1" id="KW-0812">Transmembrane</keyword>
<name>A0A7C5ELS7_9BACT</name>
<gene>
    <name evidence="2" type="ORF">ENW48_04920</name>
</gene>
<reference evidence="2" key="1">
    <citation type="journal article" date="2020" name="mSystems">
        <title>Genome- and Community-Level Interaction Insights into Carbon Utilization and Element Cycling Functions of Hydrothermarchaeota in Hydrothermal Sediment.</title>
        <authorList>
            <person name="Zhou Z."/>
            <person name="Liu Y."/>
            <person name="Xu W."/>
            <person name="Pan J."/>
            <person name="Luo Z.H."/>
            <person name="Li M."/>
        </authorList>
    </citation>
    <scope>NUCLEOTIDE SEQUENCE [LARGE SCALE GENOMIC DNA]</scope>
    <source>
        <strain evidence="2">SpSt-853</strain>
    </source>
</reference>
<accession>A0A7C5ELS7</accession>
<protein>
    <submittedName>
        <fullName evidence="2">Uncharacterized protein</fullName>
    </submittedName>
</protein>
<keyword evidence="1" id="KW-0472">Membrane</keyword>
<evidence type="ECO:0000256" key="1">
    <source>
        <dbReference type="SAM" id="Phobius"/>
    </source>
</evidence>
<dbReference type="EMBL" id="DTKJ01000037">
    <property type="protein sequence ID" value="HGZ11537.1"/>
    <property type="molecule type" value="Genomic_DNA"/>
</dbReference>
<organism evidence="2">
    <name type="scientific">Desulfobacca acetoxidans</name>
    <dbReference type="NCBI Taxonomy" id="60893"/>
    <lineage>
        <taxon>Bacteria</taxon>
        <taxon>Pseudomonadati</taxon>
        <taxon>Thermodesulfobacteriota</taxon>
        <taxon>Desulfobaccia</taxon>
        <taxon>Desulfobaccales</taxon>
        <taxon>Desulfobaccaceae</taxon>
        <taxon>Desulfobacca</taxon>
    </lineage>
</organism>
<evidence type="ECO:0000313" key="2">
    <source>
        <dbReference type="EMBL" id="HGZ11537.1"/>
    </source>
</evidence>
<proteinExistence type="predicted"/>